<evidence type="ECO:0000313" key="3">
    <source>
        <dbReference type="EMBL" id="CAE7174557.1"/>
    </source>
</evidence>
<feature type="domain" description="Yeast cell wall synthesis Kre9/Knh1 C-terminal" evidence="1">
    <location>
        <begin position="178"/>
        <end position="257"/>
    </location>
</feature>
<name>A0A6S6W2P6_9PLEO</name>
<evidence type="ECO:0000313" key="4">
    <source>
        <dbReference type="Proteomes" id="UP000472372"/>
    </source>
</evidence>
<dbReference type="Proteomes" id="UP000472372">
    <property type="component" value="Chromosome 5"/>
</dbReference>
<dbReference type="Pfam" id="PF05390">
    <property type="entry name" value="Kre9_KNH1_C"/>
    <property type="match status" value="1"/>
</dbReference>
<accession>A0A6S6W2P6</accession>
<dbReference type="EMBL" id="HG992981">
    <property type="protein sequence ID" value="CAE7174557.1"/>
    <property type="molecule type" value="Genomic_DNA"/>
</dbReference>
<reference evidence="3" key="1">
    <citation type="submission" date="2021-02" db="EMBL/GenBank/DDBJ databases">
        <authorList>
            <person name="Syme A R."/>
            <person name="Syme A R."/>
            <person name="Moolhuijzen P."/>
        </authorList>
    </citation>
    <scope>NUCLEOTIDE SEQUENCE</scope>
    <source>
        <strain evidence="3">W1-1</strain>
    </source>
</reference>
<dbReference type="GO" id="GO:0031505">
    <property type="term" value="P:fungal-type cell wall organization"/>
    <property type="evidence" value="ECO:0007669"/>
    <property type="project" value="TreeGrafter"/>
</dbReference>
<dbReference type="Pfam" id="PF10342">
    <property type="entry name" value="Kre9_KNH"/>
    <property type="match status" value="1"/>
</dbReference>
<sequence>MTRILLPLAALVAALSPLVHAGIQFTSPAAGAQLTAGTAIAVQWTEGGTGPKLSELQSYQLQLVVGGNKGEEQFVAATITPSGLFTAGNQASGRIDTTVSEDLKTANAYFIKMVAVAKTGGQFITYSDRFSYSGMTGKNILSPVVKDAAIAVKDTKGPATEDDTAKDDTAATDTVNGDLYDVEYTMQTGLTRYAPMQPVPPTKITATNMKPLYPTSSVEIAKTRLPMPSQRTTLTASQTYSVSSMENTVAAAPHATDDMAKFLRRWED</sequence>
<dbReference type="GO" id="GO:0042546">
    <property type="term" value="P:cell wall biogenesis"/>
    <property type="evidence" value="ECO:0007669"/>
    <property type="project" value="InterPro"/>
</dbReference>
<feature type="domain" description="Yeast cell wall synthesis Kre9/Knh1-like N-terminal" evidence="2">
    <location>
        <begin position="27"/>
        <end position="131"/>
    </location>
</feature>
<dbReference type="GO" id="GO:0005576">
    <property type="term" value="C:extracellular region"/>
    <property type="evidence" value="ECO:0007669"/>
    <property type="project" value="TreeGrafter"/>
</dbReference>
<evidence type="ECO:0000259" key="1">
    <source>
        <dbReference type="Pfam" id="PF05390"/>
    </source>
</evidence>
<dbReference type="InterPro" id="IPR008659">
    <property type="entry name" value="Kre9/Knh1_C"/>
</dbReference>
<evidence type="ECO:0000259" key="2">
    <source>
        <dbReference type="Pfam" id="PF10342"/>
    </source>
</evidence>
<dbReference type="PANTHER" id="PTHR28154">
    <property type="entry name" value="CELL WALL SYNTHESIS PROTEIN KNH1-RELATED"/>
    <property type="match status" value="1"/>
</dbReference>
<dbReference type="InterPro" id="IPR045328">
    <property type="entry name" value="Kre9/Knh1"/>
</dbReference>
<dbReference type="AlphaFoldDB" id="A0A6S6W2P6"/>
<gene>
    <name evidence="3" type="ORF">PTTW11_05651</name>
</gene>
<protein>
    <submittedName>
        <fullName evidence="3">Beta-1-6-glucan boisynthesis protein</fullName>
    </submittedName>
</protein>
<dbReference type="PANTHER" id="PTHR28154:SF1">
    <property type="entry name" value="CELL WALL SYNTHESIS PROTEIN KNH1-RELATED"/>
    <property type="match status" value="1"/>
</dbReference>
<proteinExistence type="predicted"/>
<dbReference type="InterPro" id="IPR018466">
    <property type="entry name" value="Kre9/Knh1-like_N"/>
</dbReference>
<dbReference type="GO" id="GO:0006078">
    <property type="term" value="P:(1-&gt;6)-beta-D-glucan biosynthetic process"/>
    <property type="evidence" value="ECO:0007669"/>
    <property type="project" value="InterPro"/>
</dbReference>
<organism evidence="3 4">
    <name type="scientific">Pyrenophora teres f. teres</name>
    <dbReference type="NCBI Taxonomy" id="97479"/>
    <lineage>
        <taxon>Eukaryota</taxon>
        <taxon>Fungi</taxon>
        <taxon>Dikarya</taxon>
        <taxon>Ascomycota</taxon>
        <taxon>Pezizomycotina</taxon>
        <taxon>Dothideomycetes</taxon>
        <taxon>Pleosporomycetidae</taxon>
        <taxon>Pleosporales</taxon>
        <taxon>Pleosporineae</taxon>
        <taxon>Pleosporaceae</taxon>
        <taxon>Pyrenophora</taxon>
    </lineage>
</organism>